<accession>A0ABD0KBD5</accession>
<evidence type="ECO:0000259" key="6">
    <source>
        <dbReference type="Pfam" id="PF03151"/>
    </source>
</evidence>
<organism evidence="7 8">
    <name type="scientific">Batillaria attramentaria</name>
    <dbReference type="NCBI Taxonomy" id="370345"/>
    <lineage>
        <taxon>Eukaryota</taxon>
        <taxon>Metazoa</taxon>
        <taxon>Spiralia</taxon>
        <taxon>Lophotrochozoa</taxon>
        <taxon>Mollusca</taxon>
        <taxon>Gastropoda</taxon>
        <taxon>Caenogastropoda</taxon>
        <taxon>Sorbeoconcha</taxon>
        <taxon>Cerithioidea</taxon>
        <taxon>Batillariidae</taxon>
        <taxon>Batillaria</taxon>
    </lineage>
</organism>
<keyword evidence="4 5" id="KW-0472">Membrane</keyword>
<feature type="transmembrane region" description="Helical" evidence="5">
    <location>
        <begin position="222"/>
        <end position="239"/>
    </location>
</feature>
<dbReference type="EMBL" id="JACVVK020000210">
    <property type="protein sequence ID" value="KAK7484434.1"/>
    <property type="molecule type" value="Genomic_DNA"/>
</dbReference>
<dbReference type="Proteomes" id="UP001519460">
    <property type="component" value="Unassembled WGS sequence"/>
</dbReference>
<sequence>MSYTERRRSECCGSVHRGLFQVLQFNGSILSDMVSSSRIAISFGAFCAWTVTSFFCHNLATMAIEVFVSLGTSLHPSLGPILVTLCQILCCFATLETNWKTAGLFVVVASSHIAATMATNASLYMLFATSTMAVKLLEPITSAVIQSLVLKTKMSVESVLSMPVIIAGAFLSVGDPFQSSVVTDGIVLALFSNVMLGIRNVGMKVEQISQDHGVIHIQFRSVLRVTFAALLAVGATRILEASVHTFPKGLSYFLFLSFLSGGFHVAYTYISTSVILLHMTVVGHAIANILKRVLVVVLLHVGGRRQASFWNWSGLVMCTCGLVLYNLPKMLSAFSSPQLSAPPPKHRVTHQRG</sequence>
<feature type="transmembrane region" description="Helical" evidence="5">
    <location>
        <begin position="39"/>
        <end position="64"/>
    </location>
</feature>
<comment type="caution">
    <text evidence="7">The sequence shown here is derived from an EMBL/GenBank/DDBJ whole genome shotgun (WGS) entry which is preliminary data.</text>
</comment>
<dbReference type="PANTHER" id="PTHR11132">
    <property type="entry name" value="SOLUTE CARRIER FAMILY 35"/>
    <property type="match status" value="1"/>
</dbReference>
<feature type="domain" description="Sugar phosphate transporter" evidence="6">
    <location>
        <begin position="74"/>
        <end position="326"/>
    </location>
</feature>
<feature type="transmembrane region" description="Helical" evidence="5">
    <location>
        <begin position="102"/>
        <end position="127"/>
    </location>
</feature>
<feature type="non-terminal residue" evidence="7">
    <location>
        <position position="353"/>
    </location>
</feature>
<keyword evidence="8" id="KW-1185">Reference proteome</keyword>
<evidence type="ECO:0000256" key="1">
    <source>
        <dbReference type="ARBA" id="ARBA00004141"/>
    </source>
</evidence>
<dbReference type="Pfam" id="PF03151">
    <property type="entry name" value="TPT"/>
    <property type="match status" value="1"/>
</dbReference>
<evidence type="ECO:0000313" key="8">
    <source>
        <dbReference type="Proteomes" id="UP001519460"/>
    </source>
</evidence>
<gene>
    <name evidence="7" type="ORF">BaRGS_00024319</name>
</gene>
<reference evidence="7 8" key="1">
    <citation type="journal article" date="2023" name="Sci. Data">
        <title>Genome assembly of the Korean intertidal mud-creeper Batillaria attramentaria.</title>
        <authorList>
            <person name="Patra A.K."/>
            <person name="Ho P.T."/>
            <person name="Jun S."/>
            <person name="Lee S.J."/>
            <person name="Kim Y."/>
            <person name="Won Y.J."/>
        </authorList>
    </citation>
    <scope>NUCLEOTIDE SEQUENCE [LARGE SCALE GENOMIC DNA]</scope>
    <source>
        <strain evidence="7">Wonlab-2016</strain>
    </source>
</reference>
<feature type="transmembrane region" description="Helical" evidence="5">
    <location>
        <begin position="181"/>
        <end position="201"/>
    </location>
</feature>
<dbReference type="InterPro" id="IPR050186">
    <property type="entry name" value="TPT_transporter"/>
</dbReference>
<dbReference type="GO" id="GO:0016020">
    <property type="term" value="C:membrane"/>
    <property type="evidence" value="ECO:0007669"/>
    <property type="project" value="UniProtKB-SubCell"/>
</dbReference>
<proteinExistence type="predicted"/>
<evidence type="ECO:0000256" key="4">
    <source>
        <dbReference type="ARBA" id="ARBA00023136"/>
    </source>
</evidence>
<name>A0ABD0KBD5_9CAEN</name>
<keyword evidence="2 5" id="KW-0812">Transmembrane</keyword>
<protein>
    <recommendedName>
        <fullName evidence="6">Sugar phosphate transporter domain-containing protein</fullName>
    </recommendedName>
</protein>
<feature type="transmembrane region" description="Helical" evidence="5">
    <location>
        <begin position="309"/>
        <end position="327"/>
    </location>
</feature>
<evidence type="ECO:0000256" key="2">
    <source>
        <dbReference type="ARBA" id="ARBA00022692"/>
    </source>
</evidence>
<comment type="subcellular location">
    <subcellularLocation>
        <location evidence="1">Membrane</location>
        <topology evidence="1">Multi-pass membrane protein</topology>
    </subcellularLocation>
</comment>
<dbReference type="AlphaFoldDB" id="A0ABD0KBD5"/>
<feature type="transmembrane region" description="Helical" evidence="5">
    <location>
        <begin position="76"/>
        <end position="95"/>
    </location>
</feature>
<keyword evidence="3 5" id="KW-1133">Transmembrane helix</keyword>
<evidence type="ECO:0000256" key="5">
    <source>
        <dbReference type="SAM" id="Phobius"/>
    </source>
</evidence>
<dbReference type="InterPro" id="IPR004853">
    <property type="entry name" value="Sugar_P_trans_dom"/>
</dbReference>
<evidence type="ECO:0000313" key="7">
    <source>
        <dbReference type="EMBL" id="KAK7484434.1"/>
    </source>
</evidence>
<evidence type="ECO:0000256" key="3">
    <source>
        <dbReference type="ARBA" id="ARBA00022989"/>
    </source>
</evidence>